<dbReference type="Proteomes" id="UP000009183">
    <property type="component" value="Chromosome 4"/>
</dbReference>
<dbReference type="STRING" id="29760.D7T0H6"/>
<dbReference type="PaxDb" id="29760-VIT_04s0069g00500.t01"/>
<organism evidence="1 2">
    <name type="scientific">Vitis vinifera</name>
    <name type="common">Grape</name>
    <dbReference type="NCBI Taxonomy" id="29760"/>
    <lineage>
        <taxon>Eukaryota</taxon>
        <taxon>Viridiplantae</taxon>
        <taxon>Streptophyta</taxon>
        <taxon>Embryophyta</taxon>
        <taxon>Tracheophyta</taxon>
        <taxon>Spermatophyta</taxon>
        <taxon>Magnoliopsida</taxon>
        <taxon>eudicotyledons</taxon>
        <taxon>Gunneridae</taxon>
        <taxon>Pentapetalae</taxon>
        <taxon>rosids</taxon>
        <taxon>Vitales</taxon>
        <taxon>Vitaceae</taxon>
        <taxon>Viteae</taxon>
        <taxon>Vitis</taxon>
    </lineage>
</organism>
<gene>
    <name evidence="1" type="ordered locus">VIT_04s0069g00500</name>
</gene>
<evidence type="ECO:0000313" key="1">
    <source>
        <dbReference type="EMBL" id="CBI23986.3"/>
    </source>
</evidence>
<accession>D7T0H6</accession>
<dbReference type="AlphaFoldDB" id="D7T0H6"/>
<evidence type="ECO:0000313" key="2">
    <source>
        <dbReference type="Proteomes" id="UP000009183"/>
    </source>
</evidence>
<dbReference type="EMBL" id="FN595500">
    <property type="protein sequence ID" value="CBI23986.3"/>
    <property type="molecule type" value="Genomic_DNA"/>
</dbReference>
<protein>
    <submittedName>
        <fullName evidence="1">Uncharacterized protein</fullName>
    </submittedName>
</protein>
<dbReference type="HOGENOM" id="CLU_2431472_0_0_1"/>
<proteinExistence type="predicted"/>
<name>D7T0H6_VITVI</name>
<sequence length="91" mass="10691">MRELKVWSSGLYLEGNIIKHIRRCHRRFLRIYNYSHSHLIKGDSKLKKSYSFSRDDLLTQDILALDTSVEAFVGQIIDLKKKKLQNALEIS</sequence>
<keyword evidence="2" id="KW-1185">Reference proteome</keyword>
<reference evidence="2" key="1">
    <citation type="journal article" date="2007" name="Nature">
        <title>The grapevine genome sequence suggests ancestral hexaploidization in major angiosperm phyla.</title>
        <authorList>
            <consortium name="The French-Italian Public Consortium for Grapevine Genome Characterization."/>
            <person name="Jaillon O."/>
            <person name="Aury J.-M."/>
            <person name="Noel B."/>
            <person name="Policriti A."/>
            <person name="Clepet C."/>
            <person name="Casagrande A."/>
            <person name="Choisne N."/>
            <person name="Aubourg S."/>
            <person name="Vitulo N."/>
            <person name="Jubin C."/>
            <person name="Vezzi A."/>
            <person name="Legeai F."/>
            <person name="Hugueney P."/>
            <person name="Dasilva C."/>
            <person name="Horner D."/>
            <person name="Mica E."/>
            <person name="Jublot D."/>
            <person name="Poulain J."/>
            <person name="Bruyere C."/>
            <person name="Billault A."/>
            <person name="Segurens B."/>
            <person name="Gouyvenoux M."/>
            <person name="Ugarte E."/>
            <person name="Cattonaro F."/>
            <person name="Anthouard V."/>
            <person name="Vico V."/>
            <person name="Del Fabbro C."/>
            <person name="Alaux M."/>
            <person name="Di Gaspero G."/>
            <person name="Dumas V."/>
            <person name="Felice N."/>
            <person name="Paillard S."/>
            <person name="Juman I."/>
            <person name="Moroldo M."/>
            <person name="Scalabrin S."/>
            <person name="Canaguier A."/>
            <person name="Le Clainche I."/>
            <person name="Malacrida G."/>
            <person name="Durand E."/>
            <person name="Pesole G."/>
            <person name="Laucou V."/>
            <person name="Chatelet P."/>
            <person name="Merdinoglu D."/>
            <person name="Delledonne M."/>
            <person name="Pezzotti M."/>
            <person name="Lecharny A."/>
            <person name="Scarpelli C."/>
            <person name="Artiguenave F."/>
            <person name="Pe M.E."/>
            <person name="Valle G."/>
            <person name="Morgante M."/>
            <person name="Caboche M."/>
            <person name="Adam-Blondon A.-F."/>
            <person name="Weissenbach J."/>
            <person name="Quetier F."/>
            <person name="Wincker P."/>
        </authorList>
    </citation>
    <scope>NUCLEOTIDE SEQUENCE [LARGE SCALE GENOMIC DNA]</scope>
    <source>
        <strain evidence="2">cv. Pinot noir / PN40024</strain>
    </source>
</reference>
<dbReference type="InParanoid" id="D7T0H6"/>